<protein>
    <submittedName>
        <fullName evidence="2">Uncharacterized protein</fullName>
    </submittedName>
</protein>
<dbReference type="VEuPathDB" id="VectorBase:HLOH_065375"/>
<gene>
    <name evidence="2" type="ORF">HPB48_011598</name>
</gene>
<comment type="subcellular location">
    <subcellularLocation>
        <location evidence="1">Nucleus</location>
    </subcellularLocation>
</comment>
<comment type="caution">
    <text evidence="2">The sequence shown here is derived from an EMBL/GenBank/DDBJ whole genome shotgun (WGS) entry which is preliminary data.</text>
</comment>
<dbReference type="GO" id="GO:0005634">
    <property type="term" value="C:nucleus"/>
    <property type="evidence" value="ECO:0007669"/>
    <property type="project" value="UniProtKB-SubCell"/>
</dbReference>
<evidence type="ECO:0000256" key="1">
    <source>
        <dbReference type="ARBA" id="ARBA00004123"/>
    </source>
</evidence>
<reference evidence="2 3" key="1">
    <citation type="journal article" date="2020" name="Cell">
        <title>Large-Scale Comparative Analyses of Tick Genomes Elucidate Their Genetic Diversity and Vector Capacities.</title>
        <authorList>
            <consortium name="Tick Genome and Microbiome Consortium (TIGMIC)"/>
            <person name="Jia N."/>
            <person name="Wang J."/>
            <person name="Shi W."/>
            <person name="Du L."/>
            <person name="Sun Y."/>
            <person name="Zhan W."/>
            <person name="Jiang J.F."/>
            <person name="Wang Q."/>
            <person name="Zhang B."/>
            <person name="Ji P."/>
            <person name="Bell-Sakyi L."/>
            <person name="Cui X.M."/>
            <person name="Yuan T.T."/>
            <person name="Jiang B.G."/>
            <person name="Yang W.F."/>
            <person name="Lam T.T."/>
            <person name="Chang Q.C."/>
            <person name="Ding S.J."/>
            <person name="Wang X.J."/>
            <person name="Zhu J.G."/>
            <person name="Ruan X.D."/>
            <person name="Zhao L."/>
            <person name="Wei J.T."/>
            <person name="Ye R.Z."/>
            <person name="Que T.C."/>
            <person name="Du C.H."/>
            <person name="Zhou Y.H."/>
            <person name="Cheng J.X."/>
            <person name="Dai P.F."/>
            <person name="Guo W.B."/>
            <person name="Han X.H."/>
            <person name="Huang E.J."/>
            <person name="Li L.F."/>
            <person name="Wei W."/>
            <person name="Gao Y.C."/>
            <person name="Liu J.Z."/>
            <person name="Shao H.Z."/>
            <person name="Wang X."/>
            <person name="Wang C.C."/>
            <person name="Yang T.C."/>
            <person name="Huo Q.B."/>
            <person name="Li W."/>
            <person name="Chen H.Y."/>
            <person name="Chen S.E."/>
            <person name="Zhou L.G."/>
            <person name="Ni X.B."/>
            <person name="Tian J.H."/>
            <person name="Sheng Y."/>
            <person name="Liu T."/>
            <person name="Pan Y.S."/>
            <person name="Xia L.Y."/>
            <person name="Li J."/>
            <person name="Zhao F."/>
            <person name="Cao W.C."/>
        </authorList>
    </citation>
    <scope>NUCLEOTIDE SEQUENCE [LARGE SCALE GENOMIC DNA]</scope>
    <source>
        <strain evidence="2">HaeL-2018</strain>
    </source>
</reference>
<evidence type="ECO:0000313" key="2">
    <source>
        <dbReference type="EMBL" id="KAH9375551.1"/>
    </source>
</evidence>
<dbReference type="EMBL" id="JABSTR010000007">
    <property type="protein sequence ID" value="KAH9375551.1"/>
    <property type="molecule type" value="Genomic_DNA"/>
</dbReference>
<dbReference type="AlphaFoldDB" id="A0A9J6GLZ5"/>
<evidence type="ECO:0000313" key="3">
    <source>
        <dbReference type="Proteomes" id="UP000821853"/>
    </source>
</evidence>
<proteinExistence type="predicted"/>
<organism evidence="2 3">
    <name type="scientific">Haemaphysalis longicornis</name>
    <name type="common">Bush tick</name>
    <dbReference type="NCBI Taxonomy" id="44386"/>
    <lineage>
        <taxon>Eukaryota</taxon>
        <taxon>Metazoa</taxon>
        <taxon>Ecdysozoa</taxon>
        <taxon>Arthropoda</taxon>
        <taxon>Chelicerata</taxon>
        <taxon>Arachnida</taxon>
        <taxon>Acari</taxon>
        <taxon>Parasitiformes</taxon>
        <taxon>Ixodida</taxon>
        <taxon>Ixodoidea</taxon>
        <taxon>Ixodidae</taxon>
        <taxon>Haemaphysalinae</taxon>
        <taxon>Haemaphysalis</taxon>
    </lineage>
</organism>
<name>A0A9J6GLZ5_HAELO</name>
<dbReference type="SUPFAM" id="SSF46689">
    <property type="entry name" value="Homeodomain-like"/>
    <property type="match status" value="1"/>
</dbReference>
<accession>A0A9J6GLZ5</accession>
<keyword evidence="3" id="KW-1185">Reference proteome</keyword>
<sequence>MPSRVPRAERQYILRPALEGRSRREICGVTRRSFGAVNRIIHDYRDDGRRIDDDNREGHPRSSMQDVDHLIVSAAIDDPLLRSRESGTCLRLISTRAPSGGDYVRLASIHVLLLKSRISLID</sequence>
<dbReference type="InterPro" id="IPR009057">
    <property type="entry name" value="Homeodomain-like_sf"/>
</dbReference>
<dbReference type="Proteomes" id="UP000821853">
    <property type="component" value="Chromosome 5"/>
</dbReference>